<comment type="caution">
    <text evidence="6">The sequence shown here is derived from an EMBL/GenBank/DDBJ whole genome shotgun (WGS) entry which is preliminary data.</text>
</comment>
<keyword evidence="3" id="KW-0687">Ribonucleoprotein</keyword>
<dbReference type="GO" id="GO:0005840">
    <property type="term" value="C:ribosome"/>
    <property type="evidence" value="ECO:0007669"/>
    <property type="project" value="UniProtKB-KW"/>
</dbReference>
<reference evidence="6" key="1">
    <citation type="journal article" date="2020" name="mSystems">
        <title>Genome- and Community-Level Interaction Insights into Carbon Utilization and Element Cycling Functions of Hydrothermarchaeota in Hydrothermal Sediment.</title>
        <authorList>
            <person name="Zhou Z."/>
            <person name="Liu Y."/>
            <person name="Xu W."/>
            <person name="Pan J."/>
            <person name="Luo Z.H."/>
            <person name="Li M."/>
        </authorList>
    </citation>
    <scope>NUCLEOTIDE SEQUENCE [LARGE SCALE GENOMIC DNA]</scope>
    <source>
        <strain evidence="6">SpSt-579</strain>
    </source>
</reference>
<dbReference type="GO" id="GO:1990904">
    <property type="term" value="C:ribonucleoprotein complex"/>
    <property type="evidence" value="ECO:0007669"/>
    <property type="project" value="UniProtKB-KW"/>
</dbReference>
<gene>
    <name evidence="6" type="primary">rpsH</name>
    <name evidence="6" type="ORF">ENT43_03215</name>
</gene>
<dbReference type="Gene3D" id="3.30.1370.30">
    <property type="match status" value="1"/>
</dbReference>
<dbReference type="InterPro" id="IPR035987">
    <property type="entry name" value="Ribosomal_uS8_sf"/>
</dbReference>
<proteinExistence type="inferred from homology"/>
<evidence type="ECO:0000256" key="4">
    <source>
        <dbReference type="ARBA" id="ARBA00035258"/>
    </source>
</evidence>
<dbReference type="AlphaFoldDB" id="A0A7C4R2Q8"/>
<keyword evidence="2 6" id="KW-0689">Ribosomal protein</keyword>
<organism evidence="6">
    <name type="scientific">candidate division CPR3 bacterium</name>
    <dbReference type="NCBI Taxonomy" id="2268181"/>
    <lineage>
        <taxon>Bacteria</taxon>
        <taxon>Bacteria division CPR3</taxon>
    </lineage>
</organism>
<dbReference type="FunFam" id="3.30.1370.30:FF:000002">
    <property type="entry name" value="30S ribosomal protein S8"/>
    <property type="match status" value="1"/>
</dbReference>
<dbReference type="EMBL" id="DSYQ01000015">
    <property type="protein sequence ID" value="HGT71242.1"/>
    <property type="molecule type" value="Genomic_DNA"/>
</dbReference>
<sequence>MTDPIADMLTQIRNALLVGHKTCLVRYSKIKQEILNILKEKNYINDFKIEEKNGHKNIRVQLAYDGENKPAIRNIKRISKCGRRIYFKNKRRNK</sequence>
<comment type="similarity">
    <text evidence="1">Belongs to the universal ribosomal protein uS8 family.</text>
</comment>
<evidence type="ECO:0000256" key="2">
    <source>
        <dbReference type="ARBA" id="ARBA00022980"/>
    </source>
</evidence>
<evidence type="ECO:0000256" key="1">
    <source>
        <dbReference type="ARBA" id="ARBA00006471"/>
    </source>
</evidence>
<dbReference type="SUPFAM" id="SSF56047">
    <property type="entry name" value="Ribosomal protein S8"/>
    <property type="match status" value="1"/>
</dbReference>
<evidence type="ECO:0000313" key="6">
    <source>
        <dbReference type="EMBL" id="HGT71242.1"/>
    </source>
</evidence>
<dbReference type="GO" id="GO:0003735">
    <property type="term" value="F:structural constituent of ribosome"/>
    <property type="evidence" value="ECO:0007669"/>
    <property type="project" value="InterPro"/>
</dbReference>
<accession>A0A7C4R2Q8</accession>
<dbReference type="Pfam" id="PF00410">
    <property type="entry name" value="Ribosomal_S8"/>
    <property type="match status" value="1"/>
</dbReference>
<dbReference type="GO" id="GO:0006412">
    <property type="term" value="P:translation"/>
    <property type="evidence" value="ECO:0007669"/>
    <property type="project" value="InterPro"/>
</dbReference>
<name>A0A7C4R2Q8_UNCC3</name>
<evidence type="ECO:0000256" key="5">
    <source>
        <dbReference type="ARBA" id="ARBA00035525"/>
    </source>
</evidence>
<protein>
    <recommendedName>
        <fullName evidence="4">Small ribosomal subunit protein uS8</fullName>
    </recommendedName>
    <alternativeName>
        <fullName evidence="5">30S ribosomal protein S8</fullName>
    </alternativeName>
</protein>
<dbReference type="InterPro" id="IPR000630">
    <property type="entry name" value="Ribosomal_uS8"/>
</dbReference>
<evidence type="ECO:0000256" key="3">
    <source>
        <dbReference type="ARBA" id="ARBA00023274"/>
    </source>
</evidence>